<dbReference type="InterPro" id="IPR043128">
    <property type="entry name" value="Rev_trsase/Diguanyl_cyclase"/>
</dbReference>
<dbReference type="Gene3D" id="3.10.10.10">
    <property type="entry name" value="HIV Type 1 Reverse Transcriptase, subunit A, domain 1"/>
    <property type="match status" value="1"/>
</dbReference>
<protein>
    <recommendedName>
        <fullName evidence="1">Reverse transcriptase domain-containing protein</fullName>
    </recommendedName>
</protein>
<dbReference type="Pfam" id="PF00078">
    <property type="entry name" value="RVT_1"/>
    <property type="match status" value="1"/>
</dbReference>
<dbReference type="InterPro" id="IPR043502">
    <property type="entry name" value="DNA/RNA_pol_sf"/>
</dbReference>
<dbReference type="InterPro" id="IPR000477">
    <property type="entry name" value="RT_dom"/>
</dbReference>
<dbReference type="PANTHER" id="PTHR33050:SF8">
    <property type="entry name" value="REVERSE TRANSCRIPTASE DOMAIN-CONTAINING PROTEIN"/>
    <property type="match status" value="1"/>
</dbReference>
<sequence>MIATLGKGALLGKMDIKSAFRLLPIFPGDFDLLGIYFRGFYFIDKCLPMGCSLSCALFEKFSSFLQWVLVVESGLQSVDHYLDDFLFAGPSNLSDCQTLMSYFADICKSLGVPLAEEKTVGPTTHLTFLGLEIDTSTLEVKIPDDKLTKLSAQLLDILSKRNVKLADLEAVTGLMSFCARAVPCSRAFLRRFYDVIAAFKRKNPKHFYTIRITRTLREDFRIWQLFLKNFNGISYISQQKWLSNNKLQLFTDSSGNKELGCGAYFNGRWIQFSWPPNWANKDLIRDMTFLELIPVVLAFLTWKKYLKQNCVILNIDNSALVSIINKQSSKSPRVMHFLRPLVLELLINNIQVKAKYIESSKNNIADSLSRFQEQRFRELVPMARKFPDPIPVSFLEAVSKVELTNS</sequence>
<dbReference type="CDD" id="cd03714">
    <property type="entry name" value="RT_DIRS1"/>
    <property type="match status" value="1"/>
</dbReference>
<comment type="caution">
    <text evidence="2">The sequence shown here is derived from an EMBL/GenBank/DDBJ whole genome shotgun (WGS) entry which is preliminary data.</text>
</comment>
<dbReference type="EMBL" id="JAZGQO010000008">
    <property type="protein sequence ID" value="KAK6179606.1"/>
    <property type="molecule type" value="Genomic_DNA"/>
</dbReference>
<evidence type="ECO:0000259" key="1">
    <source>
        <dbReference type="PROSITE" id="PS50878"/>
    </source>
</evidence>
<dbReference type="Proteomes" id="UP001347796">
    <property type="component" value="Unassembled WGS sequence"/>
</dbReference>
<dbReference type="Gene3D" id="3.30.70.270">
    <property type="match status" value="1"/>
</dbReference>
<evidence type="ECO:0000313" key="2">
    <source>
        <dbReference type="EMBL" id="KAK6179606.1"/>
    </source>
</evidence>
<keyword evidence="3" id="KW-1185">Reference proteome</keyword>
<proteinExistence type="predicted"/>
<dbReference type="AlphaFoldDB" id="A0AAN8PUY1"/>
<name>A0AAN8PUY1_PATCE</name>
<organism evidence="2 3">
    <name type="scientific">Patella caerulea</name>
    <name type="common">Rayed Mediterranean limpet</name>
    <dbReference type="NCBI Taxonomy" id="87958"/>
    <lineage>
        <taxon>Eukaryota</taxon>
        <taxon>Metazoa</taxon>
        <taxon>Spiralia</taxon>
        <taxon>Lophotrochozoa</taxon>
        <taxon>Mollusca</taxon>
        <taxon>Gastropoda</taxon>
        <taxon>Patellogastropoda</taxon>
        <taxon>Patelloidea</taxon>
        <taxon>Patellidae</taxon>
        <taxon>Patella</taxon>
    </lineage>
</organism>
<gene>
    <name evidence="2" type="ORF">SNE40_011925</name>
</gene>
<dbReference type="InterPro" id="IPR052055">
    <property type="entry name" value="Hepadnavirus_pol/RT"/>
</dbReference>
<dbReference type="SUPFAM" id="SSF56672">
    <property type="entry name" value="DNA/RNA polymerases"/>
    <property type="match status" value="1"/>
</dbReference>
<accession>A0AAN8PUY1</accession>
<dbReference type="CDD" id="cd09275">
    <property type="entry name" value="RNase_HI_RT_DIRS1"/>
    <property type="match status" value="1"/>
</dbReference>
<reference evidence="2 3" key="1">
    <citation type="submission" date="2024-01" db="EMBL/GenBank/DDBJ databases">
        <title>The genome of the rayed Mediterranean limpet Patella caerulea (Linnaeus, 1758).</title>
        <authorList>
            <person name="Anh-Thu Weber A."/>
            <person name="Halstead-Nussloch G."/>
        </authorList>
    </citation>
    <scope>NUCLEOTIDE SEQUENCE [LARGE SCALE GENOMIC DNA]</scope>
    <source>
        <strain evidence="2">AATW-2023a</strain>
        <tissue evidence="2">Whole specimen</tissue>
    </source>
</reference>
<evidence type="ECO:0000313" key="3">
    <source>
        <dbReference type="Proteomes" id="UP001347796"/>
    </source>
</evidence>
<dbReference type="PANTHER" id="PTHR33050">
    <property type="entry name" value="REVERSE TRANSCRIPTASE DOMAIN-CONTAINING PROTEIN"/>
    <property type="match status" value="1"/>
</dbReference>
<dbReference type="PROSITE" id="PS50878">
    <property type="entry name" value="RT_POL"/>
    <property type="match status" value="1"/>
</dbReference>
<feature type="domain" description="Reverse transcriptase" evidence="1">
    <location>
        <begin position="1"/>
        <end position="133"/>
    </location>
</feature>